<organism evidence="1 2">
    <name type="scientific">Solanum commersonii</name>
    <name type="common">Commerson's wild potato</name>
    <name type="synonym">Commerson's nightshade</name>
    <dbReference type="NCBI Taxonomy" id="4109"/>
    <lineage>
        <taxon>Eukaryota</taxon>
        <taxon>Viridiplantae</taxon>
        <taxon>Streptophyta</taxon>
        <taxon>Embryophyta</taxon>
        <taxon>Tracheophyta</taxon>
        <taxon>Spermatophyta</taxon>
        <taxon>Magnoliopsida</taxon>
        <taxon>eudicotyledons</taxon>
        <taxon>Gunneridae</taxon>
        <taxon>Pentapetalae</taxon>
        <taxon>asterids</taxon>
        <taxon>lamiids</taxon>
        <taxon>Solanales</taxon>
        <taxon>Solanaceae</taxon>
        <taxon>Solanoideae</taxon>
        <taxon>Solaneae</taxon>
        <taxon>Solanum</taxon>
    </lineage>
</organism>
<accession>A0A9J6ANG9</accession>
<dbReference type="Proteomes" id="UP000824120">
    <property type="component" value="Chromosome 2"/>
</dbReference>
<evidence type="ECO:0000313" key="1">
    <source>
        <dbReference type="EMBL" id="KAG5625607.1"/>
    </source>
</evidence>
<dbReference type="EMBL" id="JACXVP010000002">
    <property type="protein sequence ID" value="KAG5625607.1"/>
    <property type="molecule type" value="Genomic_DNA"/>
</dbReference>
<reference evidence="1 2" key="1">
    <citation type="submission" date="2020-09" db="EMBL/GenBank/DDBJ databases">
        <title>De no assembly of potato wild relative species, Solanum commersonii.</title>
        <authorList>
            <person name="Cho K."/>
        </authorList>
    </citation>
    <scope>NUCLEOTIDE SEQUENCE [LARGE SCALE GENOMIC DNA]</scope>
    <source>
        <strain evidence="1">LZ3.2</strain>
        <tissue evidence="1">Leaf</tissue>
    </source>
</reference>
<dbReference type="AlphaFoldDB" id="A0A9J6ANG9"/>
<comment type="caution">
    <text evidence="1">The sequence shown here is derived from an EMBL/GenBank/DDBJ whole genome shotgun (WGS) entry which is preliminary data.</text>
</comment>
<keyword evidence="2" id="KW-1185">Reference proteome</keyword>
<evidence type="ECO:0000313" key="2">
    <source>
        <dbReference type="Proteomes" id="UP000824120"/>
    </source>
</evidence>
<gene>
    <name evidence="1" type="ORF">H5410_010825</name>
</gene>
<proteinExistence type="predicted"/>
<name>A0A9J6ANG9_SOLCO</name>
<sequence>MSRYCFPMEDHIIIGVDLHGEWVENPTLTCLALLKSKKSSFRIRSDLDLRFFLDDQSRPILRISVVEKIIETTNSVVNDEEHSVTMDIPINEKASLHPISTQGSRYTDDDDTDFYKGKIFKDKQELTKLLKLASVKKD</sequence>
<protein>
    <submittedName>
        <fullName evidence="1">Uncharacterized protein</fullName>
    </submittedName>
</protein>